<evidence type="ECO:0000259" key="1">
    <source>
        <dbReference type="Pfam" id="PF13847"/>
    </source>
</evidence>
<reference evidence="2" key="1">
    <citation type="submission" date="2023-06" db="EMBL/GenBank/DDBJ databases">
        <title>Egi l300058.</title>
        <authorList>
            <person name="Gao L."/>
            <person name="Fang B.-Z."/>
            <person name="Li W.-J."/>
        </authorList>
    </citation>
    <scope>NUCLEOTIDE SEQUENCE</scope>
    <source>
        <strain evidence="2">EGI L300058</strain>
    </source>
</reference>
<keyword evidence="2" id="KW-0489">Methyltransferase</keyword>
<dbReference type="PANTHER" id="PTHR45128:SF2">
    <property type="entry name" value="METHYLTRANSFERASE DOMAIN-CONTAINING PROTEIN"/>
    <property type="match status" value="1"/>
</dbReference>
<evidence type="ECO:0000313" key="3">
    <source>
        <dbReference type="Proteomes" id="UP001172708"/>
    </source>
</evidence>
<proteinExistence type="predicted"/>
<dbReference type="SUPFAM" id="SSF53335">
    <property type="entry name" value="S-adenosyl-L-methionine-dependent methyltransferases"/>
    <property type="match status" value="1"/>
</dbReference>
<organism evidence="2 3">
    <name type="scientific">Demequina muriae</name>
    <dbReference type="NCBI Taxonomy" id="3051664"/>
    <lineage>
        <taxon>Bacteria</taxon>
        <taxon>Bacillati</taxon>
        <taxon>Actinomycetota</taxon>
        <taxon>Actinomycetes</taxon>
        <taxon>Micrococcales</taxon>
        <taxon>Demequinaceae</taxon>
        <taxon>Demequina</taxon>
    </lineage>
</organism>
<feature type="domain" description="Methyltransferase" evidence="1">
    <location>
        <begin position="196"/>
        <end position="309"/>
    </location>
</feature>
<dbReference type="Pfam" id="PF13847">
    <property type="entry name" value="Methyltransf_31"/>
    <property type="match status" value="1"/>
</dbReference>
<dbReference type="GO" id="GO:0008168">
    <property type="term" value="F:methyltransferase activity"/>
    <property type="evidence" value="ECO:0007669"/>
    <property type="project" value="UniProtKB-KW"/>
</dbReference>
<keyword evidence="2" id="KW-0808">Transferase</keyword>
<protein>
    <submittedName>
        <fullName evidence="2">Class I SAM-dependent methyltransferase</fullName>
        <ecNumber evidence="2">2.1.-.-</ecNumber>
    </submittedName>
</protein>
<dbReference type="GO" id="GO:0032259">
    <property type="term" value="P:methylation"/>
    <property type="evidence" value="ECO:0007669"/>
    <property type="project" value="UniProtKB-KW"/>
</dbReference>
<evidence type="ECO:0000313" key="2">
    <source>
        <dbReference type="EMBL" id="MDN4481786.1"/>
    </source>
</evidence>
<dbReference type="Gene3D" id="3.40.50.150">
    <property type="entry name" value="Vaccinia Virus protein VP39"/>
    <property type="match status" value="1"/>
</dbReference>
<dbReference type="EC" id="2.1.-.-" evidence="2"/>
<sequence>MPSTQTTTSTLHAADPDEAIDATAAPTAEEFADRVLTATLGWVEMMSIHLGDQLGWYEVLSLHDSITASELAFRTSSSTRYAHEWLEQQAAYGILAVVETADAPAKRRYALPSGAAEVLTDRRSQAYMAPMARILAAAAAQMPALVDAYRAGTGVSWAQFGDHAWQSQADLNRPWLGEVPTVFARHQRLHKTLSRPGARIADVGTGAGWSAIALAKAYPGLMVEGFDVDAPSIEAARAQADRSGVADRVTFHLADAASLADHGSFDGVVAFECIHDMPDPESVLEAMRRAVTADGFVVVMDEAVAEEFEADAGPVERLMYGFSLFICLPDGLSHETSAATGTVMRPSTLRRYATAAGFSDVSVLEDDFGFWRFYDLHQ</sequence>
<comment type="caution">
    <text evidence="2">The sequence shown here is derived from an EMBL/GenBank/DDBJ whole genome shotgun (WGS) entry which is preliminary data.</text>
</comment>
<dbReference type="InterPro" id="IPR025714">
    <property type="entry name" value="Methyltranfer_dom"/>
</dbReference>
<accession>A0ABT8GLH4</accession>
<dbReference type="PANTHER" id="PTHR45128">
    <property type="entry name" value="METHYLTRANSFERASE TYPE 11"/>
    <property type="match status" value="1"/>
</dbReference>
<dbReference type="InterPro" id="IPR053173">
    <property type="entry name" value="SAM-binding_MTase"/>
</dbReference>
<dbReference type="EMBL" id="JAUHQA010000001">
    <property type="protein sequence ID" value="MDN4481786.1"/>
    <property type="molecule type" value="Genomic_DNA"/>
</dbReference>
<gene>
    <name evidence="2" type="ORF">QQX02_12720</name>
</gene>
<dbReference type="Proteomes" id="UP001172708">
    <property type="component" value="Unassembled WGS sequence"/>
</dbReference>
<keyword evidence="3" id="KW-1185">Reference proteome</keyword>
<dbReference type="InterPro" id="IPR029063">
    <property type="entry name" value="SAM-dependent_MTases_sf"/>
</dbReference>
<name>A0ABT8GLH4_9MICO</name>
<dbReference type="CDD" id="cd02440">
    <property type="entry name" value="AdoMet_MTases"/>
    <property type="match status" value="1"/>
</dbReference>
<dbReference type="RefSeq" id="WP_301143529.1">
    <property type="nucleotide sequence ID" value="NZ_JAUHQA010000001.1"/>
</dbReference>